<keyword evidence="2" id="KW-1185">Reference proteome</keyword>
<dbReference type="Proteomes" id="UP000295673">
    <property type="component" value="Unassembled WGS sequence"/>
</dbReference>
<dbReference type="EMBL" id="SMGR01000001">
    <property type="protein sequence ID" value="TCL08531.1"/>
    <property type="molecule type" value="Genomic_DNA"/>
</dbReference>
<reference evidence="1 2" key="1">
    <citation type="submission" date="2019-03" db="EMBL/GenBank/DDBJ databases">
        <title>Genomic Encyclopedia of Archaeal and Bacterial Type Strains, Phase II (KMG-II): from individual species to whole genera.</title>
        <authorList>
            <person name="Goeker M."/>
        </authorList>
    </citation>
    <scope>NUCLEOTIDE SEQUENCE [LARGE SCALE GENOMIC DNA]</scope>
    <source>
        <strain evidence="1 2">DSM 26433</strain>
    </source>
</reference>
<evidence type="ECO:0000313" key="2">
    <source>
        <dbReference type="Proteomes" id="UP000295673"/>
    </source>
</evidence>
<organism evidence="1 2">
    <name type="scientific">Shimia isoporae</name>
    <dbReference type="NCBI Taxonomy" id="647720"/>
    <lineage>
        <taxon>Bacteria</taxon>
        <taxon>Pseudomonadati</taxon>
        <taxon>Pseudomonadota</taxon>
        <taxon>Alphaproteobacteria</taxon>
        <taxon>Rhodobacterales</taxon>
        <taxon>Roseobacteraceae</taxon>
    </lineage>
</organism>
<gene>
    <name evidence="1" type="ORF">BXY66_0568</name>
</gene>
<protein>
    <submittedName>
        <fullName evidence="1">Uncharacterized protein</fullName>
    </submittedName>
</protein>
<accession>A0A4R1NLF9</accession>
<sequence length="35" mass="4084">MNSKTEKKKVFFASAKPPRYGLGSWSKPRAFIRRL</sequence>
<evidence type="ECO:0000313" key="1">
    <source>
        <dbReference type="EMBL" id="TCL08531.1"/>
    </source>
</evidence>
<name>A0A4R1NLF9_9RHOB</name>
<dbReference type="AlphaFoldDB" id="A0A4R1NLF9"/>
<comment type="caution">
    <text evidence="1">The sequence shown here is derived from an EMBL/GenBank/DDBJ whole genome shotgun (WGS) entry which is preliminary data.</text>
</comment>
<proteinExistence type="predicted"/>